<dbReference type="Proteomes" id="UP000680116">
    <property type="component" value="Chromosome"/>
</dbReference>
<accession>A0ABM8UHA6</accession>
<evidence type="ECO:0000313" key="3">
    <source>
        <dbReference type="Proteomes" id="UP000680116"/>
    </source>
</evidence>
<organism evidence="2 3">
    <name type="scientific">Novilysobacter luteus</name>
    <dbReference type="NCBI Taxonomy" id="2822368"/>
    <lineage>
        <taxon>Bacteria</taxon>
        <taxon>Pseudomonadati</taxon>
        <taxon>Pseudomonadota</taxon>
        <taxon>Gammaproteobacteria</taxon>
        <taxon>Lysobacterales</taxon>
        <taxon>Lysobacteraceae</taxon>
        <taxon>Novilysobacter</taxon>
    </lineage>
</organism>
<dbReference type="RefSeq" id="WP_215218524.1">
    <property type="nucleotide sequence ID" value="NZ_OU015430.1"/>
</dbReference>
<gene>
    <name evidence="2" type="ORF">LYB30171_01980</name>
</gene>
<name>A0ABM8UHA6_9GAMM</name>
<proteinExistence type="predicted"/>
<evidence type="ECO:0000313" key="2">
    <source>
        <dbReference type="EMBL" id="CAG4975664.1"/>
    </source>
</evidence>
<sequence>MNPTDHPEDANDATPSAEHLEEGRKRREYGHSSGDRNTRTREGEWHEFSGGEQREAGPDDDVAPPHGQRKAP</sequence>
<reference evidence="2 3" key="1">
    <citation type="submission" date="2021-04" db="EMBL/GenBank/DDBJ databases">
        <authorList>
            <person name="Rodrigo-Torres L."/>
            <person name="Arahal R. D."/>
            <person name="Lucena T."/>
        </authorList>
    </citation>
    <scope>NUCLEOTIDE SEQUENCE [LARGE SCALE GENOMIC DNA]</scope>
    <source>
        <strain evidence="2 3">CECT 30171</strain>
    </source>
</reference>
<protein>
    <submittedName>
        <fullName evidence="2">Uncharacterized protein</fullName>
    </submittedName>
</protein>
<feature type="compositionally biased region" description="Basic and acidic residues" evidence="1">
    <location>
        <begin position="18"/>
        <end position="57"/>
    </location>
</feature>
<evidence type="ECO:0000256" key="1">
    <source>
        <dbReference type="SAM" id="MobiDB-lite"/>
    </source>
</evidence>
<feature type="region of interest" description="Disordered" evidence="1">
    <location>
        <begin position="1"/>
        <end position="72"/>
    </location>
</feature>
<keyword evidence="3" id="KW-1185">Reference proteome</keyword>
<dbReference type="EMBL" id="OU015430">
    <property type="protein sequence ID" value="CAG4975664.1"/>
    <property type="molecule type" value="Genomic_DNA"/>
</dbReference>